<dbReference type="Pfam" id="PF00583">
    <property type="entry name" value="Acetyltransf_1"/>
    <property type="match status" value="1"/>
</dbReference>
<evidence type="ECO:0000256" key="1">
    <source>
        <dbReference type="ARBA" id="ARBA00022679"/>
    </source>
</evidence>
<gene>
    <name evidence="4" type="ORF">JI749_02825</name>
</gene>
<dbReference type="PROSITE" id="PS51186">
    <property type="entry name" value="GNAT"/>
    <property type="match status" value="1"/>
</dbReference>
<protein>
    <submittedName>
        <fullName evidence="4">GNAT family N-acetyltransferase</fullName>
    </submittedName>
</protein>
<evidence type="ECO:0000313" key="5">
    <source>
        <dbReference type="Proteomes" id="UP000595460"/>
    </source>
</evidence>
<reference evidence="4 5" key="1">
    <citation type="submission" date="2021-01" db="EMBL/GenBank/DDBJ databases">
        <title>Genome seq and assembly of Devosia sp. G19.</title>
        <authorList>
            <person name="Chhetri G."/>
        </authorList>
    </citation>
    <scope>NUCLEOTIDE SEQUENCE [LARGE SCALE GENOMIC DNA]</scope>
    <source>
        <strain evidence="4 5">G19</strain>
    </source>
</reference>
<dbReference type="CDD" id="cd04301">
    <property type="entry name" value="NAT_SF"/>
    <property type="match status" value="1"/>
</dbReference>
<dbReference type="InterPro" id="IPR050832">
    <property type="entry name" value="Bact_Acetyltransf"/>
</dbReference>
<evidence type="ECO:0000259" key="3">
    <source>
        <dbReference type="PROSITE" id="PS51186"/>
    </source>
</evidence>
<organism evidence="4 5">
    <name type="scientific">Devosia oryziradicis</name>
    <dbReference type="NCBI Taxonomy" id="2801335"/>
    <lineage>
        <taxon>Bacteria</taxon>
        <taxon>Pseudomonadati</taxon>
        <taxon>Pseudomonadota</taxon>
        <taxon>Alphaproteobacteria</taxon>
        <taxon>Hyphomicrobiales</taxon>
        <taxon>Devosiaceae</taxon>
        <taxon>Devosia</taxon>
    </lineage>
</organism>
<accession>A0ABX7BXA0</accession>
<name>A0ABX7BXA0_9HYPH</name>
<dbReference type="InterPro" id="IPR016181">
    <property type="entry name" value="Acyl_CoA_acyltransferase"/>
</dbReference>
<keyword evidence="2" id="KW-0012">Acyltransferase</keyword>
<dbReference type="InterPro" id="IPR000182">
    <property type="entry name" value="GNAT_dom"/>
</dbReference>
<proteinExistence type="predicted"/>
<keyword evidence="1" id="KW-0808">Transferase</keyword>
<dbReference type="EMBL" id="CP068047">
    <property type="protein sequence ID" value="QQR36585.1"/>
    <property type="molecule type" value="Genomic_DNA"/>
</dbReference>
<sequence length="174" mass="19389">MSFSIRQLTADDVEAYRAIRLEALTVSPESYGTSAESFSRRTVESLRTQLAQMAFFGAFNAAGELSGIVAYARDDGERETHRGWLLQVYTRPELRGSGASLAMIEAAVAHARTEVIQLHLMVGTHNAPAIRLYQKAGFAIYGTDPRCLQVNGRYIDEHMMVRFLDEGARKDDDK</sequence>
<dbReference type="RefSeq" id="WP_201658673.1">
    <property type="nucleotide sequence ID" value="NZ_CP068047.1"/>
</dbReference>
<dbReference type="SUPFAM" id="SSF55729">
    <property type="entry name" value="Acyl-CoA N-acyltransferases (Nat)"/>
    <property type="match status" value="1"/>
</dbReference>
<dbReference type="Proteomes" id="UP000595460">
    <property type="component" value="Chromosome"/>
</dbReference>
<evidence type="ECO:0000313" key="4">
    <source>
        <dbReference type="EMBL" id="QQR36585.1"/>
    </source>
</evidence>
<dbReference type="PANTHER" id="PTHR43877">
    <property type="entry name" value="AMINOALKYLPHOSPHONATE N-ACETYLTRANSFERASE-RELATED-RELATED"/>
    <property type="match status" value="1"/>
</dbReference>
<dbReference type="PANTHER" id="PTHR43877:SF2">
    <property type="entry name" value="AMINOALKYLPHOSPHONATE N-ACETYLTRANSFERASE-RELATED"/>
    <property type="match status" value="1"/>
</dbReference>
<dbReference type="Gene3D" id="3.40.630.30">
    <property type="match status" value="1"/>
</dbReference>
<evidence type="ECO:0000256" key="2">
    <source>
        <dbReference type="ARBA" id="ARBA00023315"/>
    </source>
</evidence>
<keyword evidence="5" id="KW-1185">Reference proteome</keyword>
<feature type="domain" description="N-acetyltransferase" evidence="3">
    <location>
        <begin position="3"/>
        <end position="161"/>
    </location>
</feature>